<proteinExistence type="inferred from homology"/>
<evidence type="ECO:0000256" key="3">
    <source>
        <dbReference type="ARBA" id="ARBA00022475"/>
    </source>
</evidence>
<dbReference type="InterPro" id="IPR001901">
    <property type="entry name" value="Translocase_SecE/Sec61-g"/>
</dbReference>
<dbReference type="PANTHER" id="PTHR33910">
    <property type="entry name" value="PROTEIN TRANSLOCASE SUBUNIT SECE"/>
    <property type="match status" value="1"/>
</dbReference>
<dbReference type="GO" id="GO:0005886">
    <property type="term" value="C:plasma membrane"/>
    <property type="evidence" value="ECO:0007669"/>
    <property type="project" value="UniProtKB-SubCell"/>
</dbReference>
<keyword evidence="8 9" id="KW-0472">Membrane</keyword>
<organism evidence="10 11">
    <name type="scientific">Alkalibaculum sporogenes</name>
    <dbReference type="NCBI Taxonomy" id="2655001"/>
    <lineage>
        <taxon>Bacteria</taxon>
        <taxon>Bacillati</taxon>
        <taxon>Bacillota</taxon>
        <taxon>Clostridia</taxon>
        <taxon>Eubacteriales</taxon>
        <taxon>Eubacteriaceae</taxon>
        <taxon>Alkalibaculum</taxon>
    </lineage>
</organism>
<keyword evidence="4 9" id="KW-0812">Transmembrane</keyword>
<dbReference type="AlphaFoldDB" id="A0A6A7K6S5"/>
<keyword evidence="3 9" id="KW-1003">Cell membrane</keyword>
<evidence type="ECO:0000256" key="6">
    <source>
        <dbReference type="ARBA" id="ARBA00022989"/>
    </source>
</evidence>
<dbReference type="InterPro" id="IPR038379">
    <property type="entry name" value="SecE_sf"/>
</dbReference>
<evidence type="ECO:0000256" key="7">
    <source>
        <dbReference type="ARBA" id="ARBA00023010"/>
    </source>
</evidence>
<reference evidence="10 11" key="1">
    <citation type="submission" date="2019-10" db="EMBL/GenBank/DDBJ databases">
        <title>Alkalibaculum tamaniensis sp.nov., a new alkaliphilic acetogen, isolated on methoxylated aromatics from a mud volcano.</title>
        <authorList>
            <person name="Khomyakova M.A."/>
            <person name="Merkel A.Y."/>
            <person name="Bonch-Osmolovskaya E.A."/>
            <person name="Slobodkin A.I."/>
        </authorList>
    </citation>
    <scope>NUCLEOTIDE SEQUENCE [LARGE SCALE GENOMIC DNA]</scope>
    <source>
        <strain evidence="10 11">M08DMB</strain>
    </source>
</reference>
<evidence type="ECO:0000256" key="2">
    <source>
        <dbReference type="ARBA" id="ARBA00022448"/>
    </source>
</evidence>
<keyword evidence="7 9" id="KW-0811">Translocation</keyword>
<comment type="caution">
    <text evidence="10">The sequence shown here is derived from an EMBL/GenBank/DDBJ whole genome shotgun (WGS) entry which is preliminary data.</text>
</comment>
<evidence type="ECO:0000256" key="9">
    <source>
        <dbReference type="HAMAP-Rule" id="MF_00422"/>
    </source>
</evidence>
<comment type="function">
    <text evidence="9">Essential subunit of the Sec protein translocation channel SecYEG. Clamps together the 2 halves of SecY. May contact the channel plug during translocation.</text>
</comment>
<keyword evidence="2 9" id="KW-0813">Transport</keyword>
<sequence length="82" mass="9337">MTKKEIKKETKKDPKKASKIGIIKRITGFFKSVWFELKKVTWPTRPELMQHTSVVIGIVLIMTIIVSAIDFGLGGILQLIIR</sequence>
<comment type="similarity">
    <text evidence="9">Belongs to the SecE/SEC61-gamma family.</text>
</comment>
<dbReference type="GO" id="GO:0009306">
    <property type="term" value="P:protein secretion"/>
    <property type="evidence" value="ECO:0007669"/>
    <property type="project" value="UniProtKB-UniRule"/>
</dbReference>
<dbReference type="PANTHER" id="PTHR33910:SF1">
    <property type="entry name" value="PROTEIN TRANSLOCASE SUBUNIT SECE"/>
    <property type="match status" value="1"/>
</dbReference>
<name>A0A6A7K6S5_9FIRM</name>
<keyword evidence="11" id="KW-1185">Reference proteome</keyword>
<dbReference type="GO" id="GO:0006605">
    <property type="term" value="P:protein targeting"/>
    <property type="evidence" value="ECO:0007669"/>
    <property type="project" value="UniProtKB-UniRule"/>
</dbReference>
<keyword evidence="5 9" id="KW-0653">Protein transport</keyword>
<dbReference type="Gene3D" id="1.20.5.1030">
    <property type="entry name" value="Preprotein translocase secy subunit"/>
    <property type="match status" value="1"/>
</dbReference>
<protein>
    <recommendedName>
        <fullName evidence="9">Protein translocase subunit SecE</fullName>
    </recommendedName>
</protein>
<dbReference type="Proteomes" id="UP000440004">
    <property type="component" value="Unassembled WGS sequence"/>
</dbReference>
<dbReference type="NCBIfam" id="TIGR00964">
    <property type="entry name" value="secE_bact"/>
    <property type="match status" value="1"/>
</dbReference>
<feature type="transmembrane region" description="Helical" evidence="9">
    <location>
        <begin position="54"/>
        <end position="81"/>
    </location>
</feature>
<evidence type="ECO:0000313" key="10">
    <source>
        <dbReference type="EMBL" id="MPW25041.1"/>
    </source>
</evidence>
<dbReference type="GO" id="GO:0008320">
    <property type="term" value="F:protein transmembrane transporter activity"/>
    <property type="evidence" value="ECO:0007669"/>
    <property type="project" value="UniProtKB-UniRule"/>
</dbReference>
<evidence type="ECO:0000313" key="11">
    <source>
        <dbReference type="Proteomes" id="UP000440004"/>
    </source>
</evidence>
<dbReference type="HAMAP" id="MF_00422">
    <property type="entry name" value="SecE"/>
    <property type="match status" value="1"/>
</dbReference>
<evidence type="ECO:0000256" key="8">
    <source>
        <dbReference type="ARBA" id="ARBA00023136"/>
    </source>
</evidence>
<accession>A0A6A7K6S5</accession>
<comment type="subcellular location">
    <subcellularLocation>
        <location evidence="9">Cell membrane</location>
        <topology evidence="9">Single-pass membrane protein</topology>
    </subcellularLocation>
    <subcellularLocation>
        <location evidence="1">Membrane</location>
    </subcellularLocation>
</comment>
<dbReference type="RefSeq" id="WP_152802128.1">
    <property type="nucleotide sequence ID" value="NZ_WHNX01000005.1"/>
</dbReference>
<dbReference type="InterPro" id="IPR005807">
    <property type="entry name" value="SecE_bac"/>
</dbReference>
<dbReference type="Pfam" id="PF00584">
    <property type="entry name" value="SecE"/>
    <property type="match status" value="1"/>
</dbReference>
<evidence type="ECO:0000256" key="5">
    <source>
        <dbReference type="ARBA" id="ARBA00022927"/>
    </source>
</evidence>
<gene>
    <name evidence="9 10" type="primary">secE</name>
    <name evidence="10" type="ORF">GC105_04455</name>
</gene>
<keyword evidence="6 9" id="KW-1133">Transmembrane helix</keyword>
<evidence type="ECO:0000256" key="1">
    <source>
        <dbReference type="ARBA" id="ARBA00004370"/>
    </source>
</evidence>
<comment type="subunit">
    <text evidence="9">Component of the Sec protein translocase complex. Heterotrimer consisting of SecY, SecE and SecG subunits. The heterotrimers can form oligomers, although 1 heterotrimer is thought to be able to translocate proteins. Interacts with the ribosome. Interacts with SecDF, and other proteins may be involved. Interacts with SecA.</text>
</comment>
<evidence type="ECO:0000256" key="4">
    <source>
        <dbReference type="ARBA" id="ARBA00022692"/>
    </source>
</evidence>
<dbReference type="GO" id="GO:0065002">
    <property type="term" value="P:intracellular protein transmembrane transport"/>
    <property type="evidence" value="ECO:0007669"/>
    <property type="project" value="UniProtKB-UniRule"/>
</dbReference>
<dbReference type="GO" id="GO:0043952">
    <property type="term" value="P:protein transport by the Sec complex"/>
    <property type="evidence" value="ECO:0007669"/>
    <property type="project" value="UniProtKB-UniRule"/>
</dbReference>
<dbReference type="EMBL" id="WHNX01000005">
    <property type="protein sequence ID" value="MPW25041.1"/>
    <property type="molecule type" value="Genomic_DNA"/>
</dbReference>